<sequence length="123" mass="14151">MLIALYTKQKLYSLSAAIIEVLKNGGILFIDEFDTNLHPELTEYIISLFNSINNNKNAQLIAITHNPLLMDSKYIRRDQIWIVDKDNYGSSDLYRITDFNVMKSYMLGQFGSVPDIDNDEVLL</sequence>
<gene>
    <name evidence="2" type="ORF">OXPF_31010</name>
</gene>
<dbReference type="Proteomes" id="UP000050326">
    <property type="component" value="Unassembled WGS sequence"/>
</dbReference>
<proteinExistence type="predicted"/>
<comment type="caution">
    <text evidence="2">The sequence shown here is derived from an EMBL/GenBank/DDBJ whole genome shotgun (WGS) entry which is preliminary data.</text>
</comment>
<dbReference type="EMBL" id="LKET01000039">
    <property type="protein sequence ID" value="KPU43659.1"/>
    <property type="molecule type" value="Genomic_DNA"/>
</dbReference>
<dbReference type="PANTHER" id="PTHR40396:SF1">
    <property type="entry name" value="ATPASE AAA-TYPE CORE DOMAIN-CONTAINING PROTEIN"/>
    <property type="match status" value="1"/>
</dbReference>
<dbReference type="RefSeq" id="WP_054876090.1">
    <property type="nucleotide sequence ID" value="NZ_LKET01000039.1"/>
</dbReference>
<dbReference type="Gene3D" id="3.40.50.300">
    <property type="entry name" value="P-loop containing nucleotide triphosphate hydrolases"/>
    <property type="match status" value="1"/>
</dbReference>
<dbReference type="Pfam" id="PF13304">
    <property type="entry name" value="AAA_21"/>
    <property type="match status" value="1"/>
</dbReference>
<organism evidence="2 3">
    <name type="scientific">Oxobacter pfennigii</name>
    <dbReference type="NCBI Taxonomy" id="36849"/>
    <lineage>
        <taxon>Bacteria</taxon>
        <taxon>Bacillati</taxon>
        <taxon>Bacillota</taxon>
        <taxon>Clostridia</taxon>
        <taxon>Eubacteriales</taxon>
        <taxon>Clostridiaceae</taxon>
        <taxon>Oxobacter</taxon>
    </lineage>
</organism>
<dbReference type="PANTHER" id="PTHR40396">
    <property type="entry name" value="ATPASE-LIKE PROTEIN"/>
    <property type="match status" value="1"/>
</dbReference>
<dbReference type="SUPFAM" id="SSF52540">
    <property type="entry name" value="P-loop containing nucleoside triphosphate hydrolases"/>
    <property type="match status" value="1"/>
</dbReference>
<name>A0A0P8W4Z6_9CLOT</name>
<evidence type="ECO:0000259" key="1">
    <source>
        <dbReference type="Pfam" id="PF13304"/>
    </source>
</evidence>
<dbReference type="GO" id="GO:0016887">
    <property type="term" value="F:ATP hydrolysis activity"/>
    <property type="evidence" value="ECO:0007669"/>
    <property type="project" value="InterPro"/>
</dbReference>
<dbReference type="STRING" id="36849.OXPF_31010"/>
<dbReference type="OrthoDB" id="9809324at2"/>
<dbReference type="InterPro" id="IPR027417">
    <property type="entry name" value="P-loop_NTPase"/>
</dbReference>
<dbReference type="InterPro" id="IPR003959">
    <property type="entry name" value="ATPase_AAA_core"/>
</dbReference>
<dbReference type="AlphaFoldDB" id="A0A0P8W4Z6"/>
<evidence type="ECO:0000313" key="2">
    <source>
        <dbReference type="EMBL" id="KPU43659.1"/>
    </source>
</evidence>
<accession>A0A0P8W4Z6</accession>
<evidence type="ECO:0000313" key="3">
    <source>
        <dbReference type="Proteomes" id="UP000050326"/>
    </source>
</evidence>
<keyword evidence="3" id="KW-1185">Reference proteome</keyword>
<dbReference type="GO" id="GO:0005524">
    <property type="term" value="F:ATP binding"/>
    <property type="evidence" value="ECO:0007669"/>
    <property type="project" value="InterPro"/>
</dbReference>
<protein>
    <recommendedName>
        <fullName evidence="1">ATPase AAA-type core domain-containing protein</fullName>
    </recommendedName>
</protein>
<reference evidence="2 3" key="1">
    <citation type="submission" date="2015-09" db="EMBL/GenBank/DDBJ databases">
        <title>Genome sequence of Oxobacter pfennigii DSM 3222.</title>
        <authorList>
            <person name="Poehlein A."/>
            <person name="Bengelsdorf F.R."/>
            <person name="Schiel-Bengelsdorf B."/>
            <person name="Duerre P."/>
            <person name="Daniel R."/>
        </authorList>
    </citation>
    <scope>NUCLEOTIDE SEQUENCE [LARGE SCALE GENOMIC DNA]</scope>
    <source>
        <strain evidence="2 3">DSM 3222</strain>
    </source>
</reference>
<feature type="domain" description="ATPase AAA-type core" evidence="1">
    <location>
        <begin position="9"/>
        <end position="71"/>
    </location>
</feature>